<dbReference type="STRING" id="872970.SAMN04488134_101649"/>
<proteinExistence type="predicted"/>
<dbReference type="Proteomes" id="UP000199300">
    <property type="component" value="Unassembled WGS sequence"/>
</dbReference>
<reference evidence="1 2" key="1">
    <citation type="submission" date="2016-10" db="EMBL/GenBank/DDBJ databases">
        <authorList>
            <person name="de Groot N.N."/>
        </authorList>
    </citation>
    <scope>NUCLEOTIDE SEQUENCE [LARGE SCALE GENOMIC DNA]</scope>
    <source>
        <strain evidence="1 2">CGMCC 1.10434</strain>
    </source>
</reference>
<dbReference type="AlphaFoldDB" id="A0A1H8IM08"/>
<accession>A0A1H8IM08</accession>
<evidence type="ECO:0000313" key="1">
    <source>
        <dbReference type="EMBL" id="SEN69175.1"/>
    </source>
</evidence>
<dbReference type="EMBL" id="FODJ01000001">
    <property type="protein sequence ID" value="SEN69175.1"/>
    <property type="molecule type" value="Genomic_DNA"/>
</dbReference>
<gene>
    <name evidence="1" type="ORF">SAMN04488134_101649</name>
</gene>
<keyword evidence="2" id="KW-1185">Reference proteome</keyword>
<sequence length="195" mass="23264">MMRKDLLDDLEDYFSVTISELDQHYEVISFLAISPAQGIHTLDYYLDEDITEVTMLNSQEDALYYFINQLSSAKETYISPTPVHSKVNRTYLYRLEQPVNVKYSVSCGLGIVRERFKQRNYFLYSINPSYRNEPERVEELIPDFLRLKLYCQLVNGHMQIDKRLRKQWRENKQLLISFLFANHEEVIAELEDIFK</sequence>
<evidence type="ECO:0000313" key="2">
    <source>
        <dbReference type="Proteomes" id="UP000199300"/>
    </source>
</evidence>
<name>A0A1H8IM08_9BACI</name>
<protein>
    <submittedName>
        <fullName evidence="1">Uncharacterized protein</fullName>
    </submittedName>
</protein>
<organism evidence="1 2">
    <name type="scientific">Amphibacillus marinus</name>
    <dbReference type="NCBI Taxonomy" id="872970"/>
    <lineage>
        <taxon>Bacteria</taxon>
        <taxon>Bacillati</taxon>
        <taxon>Bacillota</taxon>
        <taxon>Bacilli</taxon>
        <taxon>Bacillales</taxon>
        <taxon>Bacillaceae</taxon>
        <taxon>Amphibacillus</taxon>
    </lineage>
</organism>